<sequence length="56" mass="6050">MHPGSVEAEQPRCPVDGIVMRDITDGWECPACGTRIDLVPPHPQLPEFDGPALPNS</sequence>
<keyword evidence="1" id="KW-0479">Metal-binding</keyword>
<evidence type="ECO:0000313" key="3">
    <source>
        <dbReference type="Proteomes" id="UP000576969"/>
    </source>
</evidence>
<evidence type="ECO:0000313" key="2">
    <source>
        <dbReference type="EMBL" id="NYE18020.1"/>
    </source>
</evidence>
<protein>
    <submittedName>
        <fullName evidence="2">tRNA(Ile2) C34 agmatinyltransferase TiaS</fullName>
    </submittedName>
</protein>
<comment type="caution">
    <text evidence="2">The sequence shown here is derived from an EMBL/GenBank/DDBJ whole genome shotgun (WGS) entry which is preliminary data.</text>
</comment>
<gene>
    <name evidence="2" type="ORF">BJ991_000048</name>
</gene>
<dbReference type="AlphaFoldDB" id="A0A7Y9GMC9"/>
<proteinExistence type="predicted"/>
<dbReference type="InterPro" id="IPR018527">
    <property type="entry name" value="Rubredoxin_Fe_BS"/>
</dbReference>
<reference evidence="2 3" key="1">
    <citation type="submission" date="2020-07" db="EMBL/GenBank/DDBJ databases">
        <title>Sequencing the genomes of 1000 actinobacteria strains.</title>
        <authorList>
            <person name="Klenk H.-P."/>
        </authorList>
    </citation>
    <scope>NUCLEOTIDE SEQUENCE [LARGE SCALE GENOMIC DNA]</scope>
    <source>
        <strain evidence="2 3">DSM 24662</strain>
    </source>
</reference>
<accession>A0A7Y9GMC9</accession>
<keyword evidence="2" id="KW-0808">Transferase</keyword>
<keyword evidence="3" id="KW-1185">Reference proteome</keyword>
<dbReference type="Proteomes" id="UP000576969">
    <property type="component" value="Unassembled WGS sequence"/>
</dbReference>
<dbReference type="GO" id="GO:0016740">
    <property type="term" value="F:transferase activity"/>
    <property type="evidence" value="ECO:0007669"/>
    <property type="project" value="UniProtKB-KW"/>
</dbReference>
<dbReference type="EMBL" id="JACCBV010000001">
    <property type="protein sequence ID" value="NYE18020.1"/>
    <property type="molecule type" value="Genomic_DNA"/>
</dbReference>
<name>A0A7Y9GMC9_9MICO</name>
<evidence type="ECO:0000256" key="1">
    <source>
        <dbReference type="ARBA" id="ARBA00022723"/>
    </source>
</evidence>
<dbReference type="GO" id="GO:0046872">
    <property type="term" value="F:metal ion binding"/>
    <property type="evidence" value="ECO:0007669"/>
    <property type="project" value="UniProtKB-KW"/>
</dbReference>
<organism evidence="2 3">
    <name type="scientific">Microbacterium immunditiarum</name>
    <dbReference type="NCBI Taxonomy" id="337480"/>
    <lineage>
        <taxon>Bacteria</taxon>
        <taxon>Bacillati</taxon>
        <taxon>Actinomycetota</taxon>
        <taxon>Actinomycetes</taxon>
        <taxon>Micrococcales</taxon>
        <taxon>Microbacteriaceae</taxon>
        <taxon>Microbacterium</taxon>
    </lineage>
</organism>
<dbReference type="PROSITE" id="PS00202">
    <property type="entry name" value="RUBREDOXIN"/>
    <property type="match status" value="1"/>
</dbReference>